<comment type="caution">
    <text evidence="4">The sequence shown here is derived from an EMBL/GenBank/DDBJ whole genome shotgun (WGS) entry which is preliminary data.</text>
</comment>
<organism evidence="4 5">
    <name type="scientific">Sphingomonas aerophila</name>
    <dbReference type="NCBI Taxonomy" id="1344948"/>
    <lineage>
        <taxon>Bacteria</taxon>
        <taxon>Pseudomonadati</taxon>
        <taxon>Pseudomonadota</taxon>
        <taxon>Alphaproteobacteria</taxon>
        <taxon>Sphingomonadales</taxon>
        <taxon>Sphingomonadaceae</taxon>
        <taxon>Sphingomonas</taxon>
    </lineage>
</organism>
<dbReference type="PANTHER" id="PTHR43877">
    <property type="entry name" value="AMINOALKYLPHOSPHONATE N-ACETYLTRANSFERASE-RELATED-RELATED"/>
    <property type="match status" value="1"/>
</dbReference>
<dbReference type="InterPro" id="IPR050832">
    <property type="entry name" value="Bact_Acetyltransf"/>
</dbReference>
<dbReference type="RefSeq" id="WP_184056182.1">
    <property type="nucleotide sequence ID" value="NZ_JACIJK010000004.1"/>
</dbReference>
<evidence type="ECO:0000256" key="2">
    <source>
        <dbReference type="ARBA" id="ARBA00023315"/>
    </source>
</evidence>
<keyword evidence="4" id="KW-0687">Ribonucleoprotein</keyword>
<dbReference type="InterPro" id="IPR000182">
    <property type="entry name" value="GNAT_dom"/>
</dbReference>
<keyword evidence="2" id="KW-0012">Acyltransferase</keyword>
<name>A0A7W9BCW0_9SPHN</name>
<dbReference type="PANTHER" id="PTHR43877:SF1">
    <property type="entry name" value="ACETYLTRANSFERASE"/>
    <property type="match status" value="1"/>
</dbReference>
<dbReference type="SUPFAM" id="SSF55729">
    <property type="entry name" value="Acyl-CoA N-acyltransferases (Nat)"/>
    <property type="match status" value="1"/>
</dbReference>
<accession>A0A7W9BCW0</accession>
<proteinExistence type="predicted"/>
<keyword evidence="5" id="KW-1185">Reference proteome</keyword>
<dbReference type="Proteomes" id="UP000546200">
    <property type="component" value="Unassembled WGS sequence"/>
</dbReference>
<keyword evidence="4" id="KW-0689">Ribosomal protein</keyword>
<dbReference type="GO" id="GO:0016747">
    <property type="term" value="F:acyltransferase activity, transferring groups other than amino-acyl groups"/>
    <property type="evidence" value="ECO:0007669"/>
    <property type="project" value="InterPro"/>
</dbReference>
<dbReference type="PROSITE" id="PS51186">
    <property type="entry name" value="GNAT"/>
    <property type="match status" value="1"/>
</dbReference>
<evidence type="ECO:0000259" key="3">
    <source>
        <dbReference type="PROSITE" id="PS51186"/>
    </source>
</evidence>
<dbReference type="InterPro" id="IPR016181">
    <property type="entry name" value="Acyl_CoA_acyltransferase"/>
</dbReference>
<evidence type="ECO:0000313" key="5">
    <source>
        <dbReference type="Proteomes" id="UP000546200"/>
    </source>
</evidence>
<dbReference type="AlphaFoldDB" id="A0A7W9BCW0"/>
<dbReference type="Gene3D" id="3.40.630.30">
    <property type="match status" value="1"/>
</dbReference>
<dbReference type="GO" id="GO:0005840">
    <property type="term" value="C:ribosome"/>
    <property type="evidence" value="ECO:0007669"/>
    <property type="project" value="UniProtKB-KW"/>
</dbReference>
<sequence length="172" mass="18765">MSWRLRRASVDDAAAAALVAAATFLDTFAGVLAGPDIIAHVARKSSTDAFAAWISDPDSVVTLAEHEHGAAPLGYSVLTRPDLPMQLGPQDIELRRIYALSRCQGQGLGAQLMERATEDAQTLGAQTLWLGVLATNARARAFYERQGFMLRGERRFLVGSTWFDDVVYAREI</sequence>
<protein>
    <submittedName>
        <fullName evidence="4">Ribosomal protein S18 acetylase RimI-like enzyme</fullName>
    </submittedName>
</protein>
<keyword evidence="1" id="KW-0808">Transferase</keyword>
<dbReference type="EMBL" id="JACIJK010000004">
    <property type="protein sequence ID" value="MBB5714659.1"/>
    <property type="molecule type" value="Genomic_DNA"/>
</dbReference>
<feature type="domain" description="N-acetyltransferase" evidence="3">
    <location>
        <begin position="3"/>
        <end position="172"/>
    </location>
</feature>
<evidence type="ECO:0000313" key="4">
    <source>
        <dbReference type="EMBL" id="MBB5714659.1"/>
    </source>
</evidence>
<gene>
    <name evidence="4" type="ORF">FHS94_001495</name>
</gene>
<reference evidence="4 5" key="1">
    <citation type="submission" date="2020-08" db="EMBL/GenBank/DDBJ databases">
        <title>Genomic Encyclopedia of Type Strains, Phase IV (KMG-IV): sequencing the most valuable type-strain genomes for metagenomic binning, comparative biology and taxonomic classification.</title>
        <authorList>
            <person name="Goeker M."/>
        </authorList>
    </citation>
    <scope>NUCLEOTIDE SEQUENCE [LARGE SCALE GENOMIC DNA]</scope>
    <source>
        <strain evidence="4 5">DSM 100044</strain>
    </source>
</reference>
<evidence type="ECO:0000256" key="1">
    <source>
        <dbReference type="ARBA" id="ARBA00022679"/>
    </source>
</evidence>
<dbReference type="Pfam" id="PF00583">
    <property type="entry name" value="Acetyltransf_1"/>
    <property type="match status" value="1"/>
</dbReference>
<dbReference type="CDD" id="cd04301">
    <property type="entry name" value="NAT_SF"/>
    <property type="match status" value="1"/>
</dbReference>